<gene>
    <name evidence="2" type="ORF">SAMN04487957_101415</name>
</gene>
<dbReference type="Proteomes" id="UP000199075">
    <property type="component" value="Unassembled WGS sequence"/>
</dbReference>
<reference evidence="3" key="1">
    <citation type="submission" date="2016-10" db="EMBL/GenBank/DDBJ databases">
        <authorList>
            <person name="Varghese N."/>
            <person name="Submissions S."/>
        </authorList>
    </citation>
    <scope>NUCLEOTIDE SEQUENCE [LARGE SCALE GENOMIC DNA]</scope>
    <source>
        <strain evidence="3">CGMCC 1.6444</strain>
    </source>
</reference>
<dbReference type="RefSeq" id="WP_089676642.1">
    <property type="nucleotide sequence ID" value="NZ_FNIV01000001.1"/>
</dbReference>
<evidence type="ECO:0000259" key="1">
    <source>
        <dbReference type="Pfam" id="PF13643"/>
    </source>
</evidence>
<sequence>MDRKPYKTPFRKNSVTKFVCPTCTKGNLKVKENSFLYQETRSSRLAHSHDAWDPDWIDYVYSCLFECTNSACKEVVSSTGTGFVDQDFYYDENGNPDVNYDDYFRPVYFEPHLCFFSIPKATPDSVTDEVNTSFSLIFSDPASSSNHVRIALEHLLTFLKIKRFNTKNGKRLYLNLHQRIDLLPQKYDHVKDLFFAVKWLGNAGSHSGQEVTIDDVFDSYELLSEILSEVFENKRESAKSLAKRINKKKGPK</sequence>
<proteinExistence type="predicted"/>
<dbReference type="STRING" id="419597.SAMN04487957_101415"/>
<dbReference type="InterPro" id="IPR025285">
    <property type="entry name" value="DUF4145"/>
</dbReference>
<organism evidence="2 3">
    <name type="scientific">Halomonas shengliensis</name>
    <dbReference type="NCBI Taxonomy" id="419597"/>
    <lineage>
        <taxon>Bacteria</taxon>
        <taxon>Pseudomonadati</taxon>
        <taxon>Pseudomonadota</taxon>
        <taxon>Gammaproteobacteria</taxon>
        <taxon>Oceanospirillales</taxon>
        <taxon>Halomonadaceae</taxon>
        <taxon>Halomonas</taxon>
    </lineage>
</organism>
<dbReference type="Pfam" id="PF13643">
    <property type="entry name" value="DUF4145"/>
    <property type="match status" value="1"/>
</dbReference>
<accession>A0A1H0DHQ3</accession>
<dbReference type="AlphaFoldDB" id="A0A1H0DHQ3"/>
<evidence type="ECO:0000313" key="2">
    <source>
        <dbReference type="EMBL" id="SDN69546.1"/>
    </source>
</evidence>
<feature type="domain" description="DUF4145" evidence="1">
    <location>
        <begin position="134"/>
        <end position="221"/>
    </location>
</feature>
<dbReference type="EMBL" id="FNIV01000001">
    <property type="protein sequence ID" value="SDN69546.1"/>
    <property type="molecule type" value="Genomic_DNA"/>
</dbReference>
<dbReference type="OrthoDB" id="4558460at2"/>
<name>A0A1H0DHQ3_9GAMM</name>
<protein>
    <recommendedName>
        <fullName evidence="1">DUF4145 domain-containing protein</fullName>
    </recommendedName>
</protein>
<evidence type="ECO:0000313" key="3">
    <source>
        <dbReference type="Proteomes" id="UP000199075"/>
    </source>
</evidence>
<keyword evidence="3" id="KW-1185">Reference proteome</keyword>